<dbReference type="SMART" id="SM00355">
    <property type="entry name" value="ZnF_C2H2"/>
    <property type="match status" value="7"/>
</dbReference>
<dbReference type="FunFam" id="3.30.160.60:FF:002343">
    <property type="entry name" value="Zinc finger protein 33A"/>
    <property type="match status" value="1"/>
</dbReference>
<dbReference type="InterPro" id="IPR003309">
    <property type="entry name" value="SCAN_dom"/>
</dbReference>
<feature type="domain" description="SCAN box" evidence="14">
    <location>
        <begin position="123"/>
        <end position="205"/>
    </location>
</feature>
<evidence type="ECO:0000313" key="16">
    <source>
        <dbReference type="Proteomes" id="UP000695026"/>
    </source>
</evidence>
<feature type="domain" description="KRAB" evidence="15">
    <location>
        <begin position="208"/>
        <end position="277"/>
    </location>
</feature>
<dbReference type="RefSeq" id="XP_025030706.1">
    <property type="nucleotide sequence ID" value="XM_025174938.1"/>
</dbReference>
<dbReference type="SMART" id="SM00349">
    <property type="entry name" value="KRAB"/>
    <property type="match status" value="1"/>
</dbReference>
<dbReference type="Pfam" id="PF01352">
    <property type="entry name" value="KRAB"/>
    <property type="match status" value="1"/>
</dbReference>
<feature type="compositionally biased region" description="Basic and acidic residues" evidence="12">
    <location>
        <begin position="517"/>
        <end position="528"/>
    </location>
</feature>
<dbReference type="AlphaFoldDB" id="A0A9F5JD25"/>
<evidence type="ECO:0000256" key="9">
    <source>
        <dbReference type="ARBA" id="ARBA00023163"/>
    </source>
</evidence>
<evidence type="ECO:0000259" key="14">
    <source>
        <dbReference type="PROSITE" id="PS50804"/>
    </source>
</evidence>
<evidence type="ECO:0000259" key="13">
    <source>
        <dbReference type="PROSITE" id="PS50157"/>
    </source>
</evidence>
<feature type="domain" description="C2H2-type" evidence="13">
    <location>
        <begin position="411"/>
        <end position="438"/>
    </location>
</feature>
<feature type="domain" description="C2H2-type" evidence="13">
    <location>
        <begin position="439"/>
        <end position="466"/>
    </location>
</feature>
<comment type="subcellular location">
    <subcellularLocation>
        <location evidence="1">Nucleus</location>
    </subcellularLocation>
</comment>
<comment type="similarity">
    <text evidence="2">Belongs to the krueppel C2H2-type zinc-finger protein family.</text>
</comment>
<dbReference type="Proteomes" id="UP000695026">
    <property type="component" value="Unplaced"/>
</dbReference>
<dbReference type="Gene3D" id="3.30.160.60">
    <property type="entry name" value="Classic Zinc Finger"/>
    <property type="match status" value="7"/>
</dbReference>
<keyword evidence="7" id="KW-0805">Transcription regulation</keyword>
<feature type="domain" description="C2H2-type" evidence="13">
    <location>
        <begin position="495"/>
        <end position="522"/>
    </location>
</feature>
<keyword evidence="8" id="KW-0238">DNA-binding</keyword>
<dbReference type="Gene3D" id="6.10.140.140">
    <property type="match status" value="1"/>
</dbReference>
<dbReference type="FunFam" id="3.30.160.60:FF:000340">
    <property type="entry name" value="zinc finger protein 473 isoform X1"/>
    <property type="match status" value="1"/>
</dbReference>
<dbReference type="InterPro" id="IPR013087">
    <property type="entry name" value="Znf_C2H2_type"/>
</dbReference>
<evidence type="ECO:0000256" key="8">
    <source>
        <dbReference type="ARBA" id="ARBA00023125"/>
    </source>
</evidence>
<evidence type="ECO:0000256" key="4">
    <source>
        <dbReference type="ARBA" id="ARBA00022737"/>
    </source>
</evidence>
<name>A0A9F5JD25_PYTBI</name>
<dbReference type="KEGG" id="pbi:103060823"/>
<evidence type="ECO:0000259" key="15">
    <source>
        <dbReference type="PROSITE" id="PS50805"/>
    </source>
</evidence>
<dbReference type="PANTHER" id="PTHR23226">
    <property type="entry name" value="ZINC FINGER AND SCAN DOMAIN-CONTAINING"/>
    <property type="match status" value="1"/>
</dbReference>
<dbReference type="PROSITE" id="PS50804">
    <property type="entry name" value="SCAN_BOX"/>
    <property type="match status" value="1"/>
</dbReference>
<dbReference type="GeneID" id="103060823"/>
<evidence type="ECO:0000256" key="11">
    <source>
        <dbReference type="PROSITE-ProRule" id="PRU00042"/>
    </source>
</evidence>
<dbReference type="PROSITE" id="PS00028">
    <property type="entry name" value="ZINC_FINGER_C2H2_1"/>
    <property type="match status" value="7"/>
</dbReference>
<keyword evidence="6" id="KW-0862">Zinc</keyword>
<dbReference type="FunFam" id="3.30.160.60:FF:000180">
    <property type="entry name" value="Zinc finger protein 689"/>
    <property type="match status" value="1"/>
</dbReference>
<dbReference type="Gene3D" id="1.10.4020.10">
    <property type="entry name" value="DNA breaking-rejoining enzymes"/>
    <property type="match status" value="1"/>
</dbReference>
<dbReference type="SUPFAM" id="SSF47353">
    <property type="entry name" value="Retrovirus capsid dimerization domain-like"/>
    <property type="match status" value="1"/>
</dbReference>
<dbReference type="SUPFAM" id="SSF109640">
    <property type="entry name" value="KRAB domain (Kruppel-associated box)"/>
    <property type="match status" value="1"/>
</dbReference>
<dbReference type="InterPro" id="IPR001909">
    <property type="entry name" value="KRAB"/>
</dbReference>
<dbReference type="OrthoDB" id="427030at2759"/>
<keyword evidence="3" id="KW-0479">Metal-binding</keyword>
<dbReference type="SUPFAM" id="SSF57667">
    <property type="entry name" value="beta-beta-alpha zinc fingers"/>
    <property type="match status" value="4"/>
</dbReference>
<feature type="domain" description="C2H2-type" evidence="13">
    <location>
        <begin position="628"/>
        <end position="651"/>
    </location>
</feature>
<dbReference type="PANTHER" id="PTHR23226:SF405">
    <property type="entry name" value="GASTRULA ZINC FINGER PROTEIN XLCGF26.1-LIKE-RELATED"/>
    <property type="match status" value="1"/>
</dbReference>
<keyword evidence="4" id="KW-0677">Repeat</keyword>
<accession>A0A9F5JD25</accession>
<evidence type="ECO:0000256" key="10">
    <source>
        <dbReference type="ARBA" id="ARBA00023242"/>
    </source>
</evidence>
<dbReference type="GO" id="GO:0000978">
    <property type="term" value="F:RNA polymerase II cis-regulatory region sequence-specific DNA binding"/>
    <property type="evidence" value="ECO:0007669"/>
    <property type="project" value="TreeGrafter"/>
</dbReference>
<proteinExistence type="inferred from homology"/>
<evidence type="ECO:0000256" key="2">
    <source>
        <dbReference type="ARBA" id="ARBA00006991"/>
    </source>
</evidence>
<sequence length="687" mass="78457">MQGGLAGKRPSSLLSGLPAKWERCSFSIRPRGLLDARLNLGSRKVFLAMASHKFLLSRVQAEAAIGWAPGDQLGAWSRRRCVWSASMKVPEDYRFGKEERAGTRGEVMADMNTLFQDMEEYNRERFRSDALPLGETPWQTLFRLGETAQRWLRPQDRTKGQIVDVVILEQFLHVLPLGMQAWVRARKPSSSQEAAQLAEAYLEQQCPVSFQEVAVYFTQEEWDLLDEEQRVLYYTVMQENSENMTELLISKSDPSLQPKWEEEPQVADLQTFKGKDSIVQGVVNCEDIAMFELPLQYAYDSSHNGEPDMIFQIGAEGKVQESEERNNLRHSSPELLYMRKDPHQEEPGAEQVHEPSRWDVFFDPKRSEEAVEIKSIRQQGLLPELTHASKADKKMPRSSSQTGTTVSKRNYACSECGRSFDRRSNLIKHQRIHTGEKPYPCIECGKCFDQQSNLNVHLRVHTGEKPYGCPDCGKRFSVKSHLHGHYRIHTGEKPYECEGCGKRFRVKSSLNKHQRTHTGDPKLTKPTEIKSEGPQVILPELTRVYAAPETENFIKIMSSKPPVGITVSDRNYACSECGKSFDRPSHLIKHQRIHTGEKPYPCTECGKRFHQQSNLNVHLRLHTGEKPYGCPDCGKRFNIKSHLHGHYRIHTDISLLDQVTSARTSSKKHLQLLGNTCNIKAKQQEES</sequence>
<feature type="domain" description="C2H2-type" evidence="13">
    <location>
        <begin position="572"/>
        <end position="599"/>
    </location>
</feature>
<dbReference type="InterPro" id="IPR038269">
    <property type="entry name" value="SCAN_sf"/>
</dbReference>
<dbReference type="GO" id="GO:0008270">
    <property type="term" value="F:zinc ion binding"/>
    <property type="evidence" value="ECO:0007669"/>
    <property type="project" value="UniProtKB-KW"/>
</dbReference>
<evidence type="ECO:0000256" key="1">
    <source>
        <dbReference type="ARBA" id="ARBA00004123"/>
    </source>
</evidence>
<dbReference type="FunFam" id="3.30.160.60:FF:000862">
    <property type="entry name" value="zinc finger protein 697"/>
    <property type="match status" value="1"/>
</dbReference>
<keyword evidence="9" id="KW-0804">Transcription</keyword>
<dbReference type="GO" id="GO:0000981">
    <property type="term" value="F:DNA-binding transcription factor activity, RNA polymerase II-specific"/>
    <property type="evidence" value="ECO:0007669"/>
    <property type="project" value="TreeGrafter"/>
</dbReference>
<keyword evidence="16" id="KW-1185">Reference proteome</keyword>
<gene>
    <name evidence="17" type="primary">LOC103060823</name>
</gene>
<evidence type="ECO:0000256" key="12">
    <source>
        <dbReference type="SAM" id="MobiDB-lite"/>
    </source>
</evidence>
<evidence type="ECO:0000256" key="5">
    <source>
        <dbReference type="ARBA" id="ARBA00022771"/>
    </source>
</evidence>
<dbReference type="Pfam" id="PF02023">
    <property type="entry name" value="SCAN"/>
    <property type="match status" value="1"/>
</dbReference>
<dbReference type="InterPro" id="IPR036051">
    <property type="entry name" value="KRAB_dom_sf"/>
</dbReference>
<keyword evidence="5 11" id="KW-0863">Zinc-finger</keyword>
<reference evidence="17" key="1">
    <citation type="submission" date="2025-08" db="UniProtKB">
        <authorList>
            <consortium name="RefSeq"/>
        </authorList>
    </citation>
    <scope>IDENTIFICATION</scope>
    <source>
        <tissue evidence="17">Liver</tissue>
    </source>
</reference>
<dbReference type="FunFam" id="3.30.160.60:FF:000759">
    <property type="entry name" value="zinc finger protein 16"/>
    <property type="match status" value="1"/>
</dbReference>
<dbReference type="PROSITE" id="PS50157">
    <property type="entry name" value="ZINC_FINGER_C2H2_2"/>
    <property type="match status" value="7"/>
</dbReference>
<feature type="region of interest" description="Disordered" evidence="12">
    <location>
        <begin position="508"/>
        <end position="528"/>
    </location>
</feature>
<dbReference type="FunFam" id="3.30.160.60:FF:002331">
    <property type="entry name" value="Zinc finger protein 672"/>
    <property type="match status" value="1"/>
</dbReference>
<dbReference type="PROSITE" id="PS50805">
    <property type="entry name" value="KRAB"/>
    <property type="match status" value="1"/>
</dbReference>
<feature type="domain" description="C2H2-type" evidence="13">
    <location>
        <begin position="467"/>
        <end position="494"/>
    </location>
</feature>
<evidence type="ECO:0000256" key="3">
    <source>
        <dbReference type="ARBA" id="ARBA00022723"/>
    </source>
</evidence>
<evidence type="ECO:0000256" key="7">
    <source>
        <dbReference type="ARBA" id="ARBA00023015"/>
    </source>
</evidence>
<dbReference type="FunFam" id="3.30.160.60:FF:000478">
    <property type="entry name" value="Zinc finger protein 133"/>
    <property type="match status" value="1"/>
</dbReference>
<keyword evidence="10" id="KW-0539">Nucleus</keyword>
<dbReference type="CDD" id="cd07765">
    <property type="entry name" value="KRAB_A-box"/>
    <property type="match status" value="1"/>
</dbReference>
<dbReference type="SMART" id="SM00431">
    <property type="entry name" value="SCAN"/>
    <property type="match status" value="1"/>
</dbReference>
<dbReference type="Pfam" id="PF00096">
    <property type="entry name" value="zf-C2H2"/>
    <property type="match status" value="7"/>
</dbReference>
<dbReference type="OMA" id="EPDMIFQ"/>
<dbReference type="InterPro" id="IPR036236">
    <property type="entry name" value="Znf_C2H2_sf"/>
</dbReference>
<evidence type="ECO:0000313" key="17">
    <source>
        <dbReference type="RefSeq" id="XP_025030706.1"/>
    </source>
</evidence>
<dbReference type="GO" id="GO:0005634">
    <property type="term" value="C:nucleus"/>
    <property type="evidence" value="ECO:0007669"/>
    <property type="project" value="UniProtKB-SubCell"/>
</dbReference>
<evidence type="ECO:0000256" key="6">
    <source>
        <dbReference type="ARBA" id="ARBA00022833"/>
    </source>
</evidence>
<organism evidence="16 17">
    <name type="scientific">Python bivittatus</name>
    <name type="common">Burmese python</name>
    <name type="synonym">Python molurus bivittatus</name>
    <dbReference type="NCBI Taxonomy" id="176946"/>
    <lineage>
        <taxon>Eukaryota</taxon>
        <taxon>Metazoa</taxon>
        <taxon>Chordata</taxon>
        <taxon>Craniata</taxon>
        <taxon>Vertebrata</taxon>
        <taxon>Euteleostomi</taxon>
        <taxon>Lepidosauria</taxon>
        <taxon>Squamata</taxon>
        <taxon>Bifurcata</taxon>
        <taxon>Unidentata</taxon>
        <taxon>Episquamata</taxon>
        <taxon>Toxicofera</taxon>
        <taxon>Serpentes</taxon>
        <taxon>Henophidia</taxon>
        <taxon>Pythonidae</taxon>
        <taxon>Python</taxon>
    </lineage>
</organism>
<feature type="domain" description="C2H2-type" evidence="13">
    <location>
        <begin position="600"/>
        <end position="627"/>
    </location>
</feature>
<protein>
    <submittedName>
        <fullName evidence="17">Zinc finger protein 1 homolog</fullName>
    </submittedName>
</protein>